<evidence type="ECO:0000313" key="2">
    <source>
        <dbReference type="Proteomes" id="UP000316079"/>
    </source>
</evidence>
<comment type="caution">
    <text evidence="1">The sequence shown here is derived from an EMBL/GenBank/DDBJ whole genome shotgun (WGS) entry which is preliminary data.</text>
</comment>
<proteinExistence type="predicted"/>
<dbReference type="EMBL" id="SRMA01025833">
    <property type="protein sequence ID" value="TRY90640.1"/>
    <property type="molecule type" value="Genomic_DNA"/>
</dbReference>
<organism evidence="1 2">
    <name type="scientific">Danionella cerebrum</name>
    <dbReference type="NCBI Taxonomy" id="2873325"/>
    <lineage>
        <taxon>Eukaryota</taxon>
        <taxon>Metazoa</taxon>
        <taxon>Chordata</taxon>
        <taxon>Craniata</taxon>
        <taxon>Vertebrata</taxon>
        <taxon>Euteleostomi</taxon>
        <taxon>Actinopterygii</taxon>
        <taxon>Neopterygii</taxon>
        <taxon>Teleostei</taxon>
        <taxon>Ostariophysi</taxon>
        <taxon>Cypriniformes</taxon>
        <taxon>Danionidae</taxon>
        <taxon>Danioninae</taxon>
        <taxon>Danionella</taxon>
    </lineage>
</organism>
<gene>
    <name evidence="1" type="ORF">DNTS_003701</name>
</gene>
<dbReference type="OrthoDB" id="265776at2759"/>
<evidence type="ECO:0000313" key="1">
    <source>
        <dbReference type="EMBL" id="TRY90640.1"/>
    </source>
</evidence>
<name>A0A553QKX1_9TELE</name>
<sequence>MYVRAIKTFLYLAQLSEFEKASSQTLFGTELDPDGAAQLSREVTSDMFAHSGDCAAPSYSSMEEVD</sequence>
<reference evidence="1 2" key="1">
    <citation type="journal article" date="2019" name="Sci. Data">
        <title>Hybrid genome assembly and annotation of Danionella translucida.</title>
        <authorList>
            <person name="Kadobianskyi M."/>
            <person name="Schulze L."/>
            <person name="Schuelke M."/>
            <person name="Judkewitz B."/>
        </authorList>
    </citation>
    <scope>NUCLEOTIDE SEQUENCE [LARGE SCALE GENOMIC DNA]</scope>
    <source>
        <strain evidence="1 2">Bolton</strain>
    </source>
</reference>
<dbReference type="Proteomes" id="UP000316079">
    <property type="component" value="Unassembled WGS sequence"/>
</dbReference>
<protein>
    <submittedName>
        <fullName evidence="1">Uncharacterized protein</fullName>
    </submittedName>
</protein>
<keyword evidence="2" id="KW-1185">Reference proteome</keyword>
<accession>A0A553QKX1</accession>
<dbReference type="AlphaFoldDB" id="A0A553QKX1"/>